<keyword evidence="4 6" id="KW-0520">NAD</keyword>
<dbReference type="HOGENOM" id="CLU_088964_0_0_6"/>
<dbReference type="GO" id="GO:0010181">
    <property type="term" value="F:FMN binding"/>
    <property type="evidence" value="ECO:0007669"/>
    <property type="project" value="UniProtKB-UniRule"/>
</dbReference>
<dbReference type="PANTHER" id="PTHR43741">
    <property type="entry name" value="FMN-DEPENDENT NADH-AZOREDUCTASE 1"/>
    <property type="match status" value="1"/>
</dbReference>
<sequence length="205" mass="23112">MKLLALDTSILGDNSISRQLMGHFLNQWQQRHGKAEVVYRDLDQQTINHLSSHIVNAKQQSLLTLSEPLKEELQLSETLITEFLSADEVVIGVPMYNFSIPTQLKAWIDRIVVAGRTFKYTEQGVVGLAAGKQLTIISTRGNHYNNASMRSLDHQEEYLKTIFNFLGITDLTIIRAEGLHRGDAIREKAIALAMQKIKDHFLVAA</sequence>
<keyword evidence="3 6" id="KW-0560">Oxidoreductase</keyword>
<evidence type="ECO:0000313" key="8">
    <source>
        <dbReference type="EMBL" id="CEK09311.1"/>
    </source>
</evidence>
<name>A0A0A8UP55_LEGHA</name>
<dbReference type="AlphaFoldDB" id="A0A0A8UP55"/>
<organism evidence="8 9">
    <name type="scientific">Legionella hackeliae</name>
    <dbReference type="NCBI Taxonomy" id="449"/>
    <lineage>
        <taxon>Bacteria</taxon>
        <taxon>Pseudomonadati</taxon>
        <taxon>Pseudomonadota</taxon>
        <taxon>Gammaproteobacteria</taxon>
        <taxon>Legionellales</taxon>
        <taxon>Legionellaceae</taxon>
        <taxon>Legionella</taxon>
    </lineage>
</organism>
<dbReference type="STRING" id="449.LHA_0197"/>
<keyword evidence="1 6" id="KW-0285">Flavoprotein</keyword>
<dbReference type="InterPro" id="IPR029039">
    <property type="entry name" value="Flavoprotein-like_sf"/>
</dbReference>
<comment type="cofactor">
    <cofactor evidence="6">
        <name>FMN</name>
        <dbReference type="ChEBI" id="CHEBI:58210"/>
    </cofactor>
    <text evidence="6">Binds 1 FMN per subunit.</text>
</comment>
<dbReference type="OrthoDB" id="9787136at2"/>
<evidence type="ECO:0000256" key="5">
    <source>
        <dbReference type="ARBA" id="ARBA00048542"/>
    </source>
</evidence>
<feature type="binding site" evidence="6">
    <location>
        <begin position="15"/>
        <end position="17"/>
    </location>
    <ligand>
        <name>FMN</name>
        <dbReference type="ChEBI" id="CHEBI:58210"/>
    </ligand>
</feature>
<comment type="catalytic activity">
    <reaction evidence="6">
        <text>2 a quinone + NADH + H(+) = 2 a 1,4-benzosemiquinone + NAD(+)</text>
        <dbReference type="Rhea" id="RHEA:65952"/>
        <dbReference type="ChEBI" id="CHEBI:15378"/>
        <dbReference type="ChEBI" id="CHEBI:57540"/>
        <dbReference type="ChEBI" id="CHEBI:57945"/>
        <dbReference type="ChEBI" id="CHEBI:132124"/>
        <dbReference type="ChEBI" id="CHEBI:134225"/>
    </reaction>
</comment>
<reference evidence="9" key="1">
    <citation type="submission" date="2014-09" db="EMBL/GenBank/DDBJ databases">
        <authorList>
            <person name="Gomez-Valero L."/>
        </authorList>
    </citation>
    <scope>NUCLEOTIDE SEQUENCE [LARGE SCALE GENOMIC DNA]</scope>
    <source>
        <strain evidence="9">ATCC35250</strain>
    </source>
</reference>
<dbReference type="KEGG" id="lha:LHA_0197"/>
<comment type="similarity">
    <text evidence="6">Belongs to the azoreductase type 1 family.</text>
</comment>
<dbReference type="Proteomes" id="UP000032803">
    <property type="component" value="Chromosome I"/>
</dbReference>
<evidence type="ECO:0000256" key="1">
    <source>
        <dbReference type="ARBA" id="ARBA00022630"/>
    </source>
</evidence>
<gene>
    <name evidence="6 8" type="primary">azoR</name>
    <name evidence="8" type="ORF">LHA_0197</name>
</gene>
<dbReference type="InterPro" id="IPR023048">
    <property type="entry name" value="NADH:quinone_OxRdtase_FMN_depd"/>
</dbReference>
<dbReference type="HAMAP" id="MF_01216">
    <property type="entry name" value="Azoreductase_type1"/>
    <property type="match status" value="1"/>
</dbReference>
<feature type="domain" description="Flavodoxin-like fold" evidence="7">
    <location>
        <begin position="1"/>
        <end position="200"/>
    </location>
</feature>
<feature type="binding site" evidence="6">
    <location>
        <begin position="95"/>
        <end position="98"/>
    </location>
    <ligand>
        <name>FMN</name>
        <dbReference type="ChEBI" id="CHEBI:58210"/>
    </ligand>
</feature>
<evidence type="ECO:0000256" key="4">
    <source>
        <dbReference type="ARBA" id="ARBA00023027"/>
    </source>
</evidence>
<evidence type="ECO:0000259" key="7">
    <source>
        <dbReference type="Pfam" id="PF02525"/>
    </source>
</evidence>
<dbReference type="SUPFAM" id="SSF52218">
    <property type="entry name" value="Flavoproteins"/>
    <property type="match status" value="1"/>
</dbReference>
<dbReference type="InterPro" id="IPR003680">
    <property type="entry name" value="Flavodoxin_fold"/>
</dbReference>
<accession>A0A0A8UP55</accession>
<comment type="subunit">
    <text evidence="6">Homodimer.</text>
</comment>
<dbReference type="PATRIC" id="fig|449.7.peg.902"/>
<comment type="function">
    <text evidence="6">Also exhibits azoreductase activity. Catalyzes the reductive cleavage of the azo bond in aromatic azo compounds to the corresponding amines.</text>
</comment>
<dbReference type="GO" id="GO:0016652">
    <property type="term" value="F:oxidoreductase activity, acting on NAD(P)H as acceptor"/>
    <property type="evidence" value="ECO:0007669"/>
    <property type="project" value="UniProtKB-UniRule"/>
</dbReference>
<dbReference type="EC" id="1.6.5.-" evidence="6"/>
<evidence type="ECO:0000256" key="6">
    <source>
        <dbReference type="HAMAP-Rule" id="MF_01216"/>
    </source>
</evidence>
<dbReference type="EMBL" id="LN681225">
    <property type="protein sequence ID" value="CEK09311.1"/>
    <property type="molecule type" value="Genomic_DNA"/>
</dbReference>
<proteinExistence type="inferred from homology"/>
<keyword evidence="2 6" id="KW-0288">FMN</keyword>
<evidence type="ECO:0000256" key="2">
    <source>
        <dbReference type="ARBA" id="ARBA00022643"/>
    </source>
</evidence>
<dbReference type="EC" id="1.7.1.17" evidence="6"/>
<dbReference type="Pfam" id="PF02525">
    <property type="entry name" value="Flavodoxin_2"/>
    <property type="match status" value="1"/>
</dbReference>
<dbReference type="InterPro" id="IPR050104">
    <property type="entry name" value="FMN-dep_NADH:Q_OxRdtase_AzoR1"/>
</dbReference>
<comment type="catalytic activity">
    <reaction evidence="5">
        <text>N,N-dimethyl-1,4-phenylenediamine + anthranilate + 2 NAD(+) = 2-(4-dimethylaminophenyl)diazenylbenzoate + 2 NADH + 2 H(+)</text>
        <dbReference type="Rhea" id="RHEA:55872"/>
        <dbReference type="ChEBI" id="CHEBI:15378"/>
        <dbReference type="ChEBI" id="CHEBI:15783"/>
        <dbReference type="ChEBI" id="CHEBI:16567"/>
        <dbReference type="ChEBI" id="CHEBI:57540"/>
        <dbReference type="ChEBI" id="CHEBI:57945"/>
        <dbReference type="ChEBI" id="CHEBI:71579"/>
        <dbReference type="EC" id="1.7.1.17"/>
    </reaction>
    <physiologicalReaction direction="right-to-left" evidence="5">
        <dbReference type="Rhea" id="RHEA:55874"/>
    </physiologicalReaction>
</comment>
<evidence type="ECO:0000256" key="3">
    <source>
        <dbReference type="ARBA" id="ARBA00023002"/>
    </source>
</evidence>
<dbReference type="RefSeq" id="WP_045104868.1">
    <property type="nucleotide sequence ID" value="NZ_LN681225.1"/>
</dbReference>
<comment type="function">
    <text evidence="6">Quinone reductase that provides resistance to thiol-specific stress caused by electrophilic quinones.</text>
</comment>
<comment type="caution">
    <text evidence="6">Lacks conserved residue(s) required for the propagation of feature annotation.</text>
</comment>
<dbReference type="Gene3D" id="3.40.50.360">
    <property type="match status" value="1"/>
</dbReference>
<feature type="binding site" evidence="6">
    <location>
        <position position="9"/>
    </location>
    <ligand>
        <name>FMN</name>
        <dbReference type="ChEBI" id="CHEBI:58210"/>
    </ligand>
</feature>
<dbReference type="PANTHER" id="PTHR43741:SF4">
    <property type="entry name" value="FMN-DEPENDENT NADH:QUINONE OXIDOREDUCTASE"/>
    <property type="match status" value="1"/>
</dbReference>
<keyword evidence="9" id="KW-1185">Reference proteome</keyword>
<protein>
    <recommendedName>
        <fullName evidence="6">FMN dependent NADH:quinone oxidoreductase</fullName>
        <ecNumber evidence="6">1.6.5.-</ecNumber>
    </recommendedName>
    <alternativeName>
        <fullName evidence="6">Azo-dye reductase</fullName>
    </alternativeName>
    <alternativeName>
        <fullName evidence="6">FMN-dependent NADH-azo compound oxidoreductase</fullName>
    </alternativeName>
    <alternativeName>
        <fullName evidence="6">FMN-dependent NADH-azoreductase</fullName>
        <ecNumber evidence="6">1.7.1.17</ecNumber>
    </alternativeName>
</protein>
<dbReference type="GO" id="GO:0016655">
    <property type="term" value="F:oxidoreductase activity, acting on NAD(P)H, quinone or similar compound as acceptor"/>
    <property type="evidence" value="ECO:0007669"/>
    <property type="project" value="InterPro"/>
</dbReference>
<evidence type="ECO:0000313" key="9">
    <source>
        <dbReference type="Proteomes" id="UP000032803"/>
    </source>
</evidence>
<dbReference type="GO" id="GO:0009055">
    <property type="term" value="F:electron transfer activity"/>
    <property type="evidence" value="ECO:0007669"/>
    <property type="project" value="UniProtKB-UniRule"/>
</dbReference>